<feature type="domain" description="C2H2-type" evidence="6">
    <location>
        <begin position="178"/>
        <end position="206"/>
    </location>
</feature>
<evidence type="ECO:0000256" key="5">
    <source>
        <dbReference type="PROSITE-ProRule" id="PRU00042"/>
    </source>
</evidence>
<dbReference type="PROSITE" id="PS00028">
    <property type="entry name" value="ZINC_FINGER_C2H2_1"/>
    <property type="match status" value="3"/>
</dbReference>
<evidence type="ECO:0000256" key="2">
    <source>
        <dbReference type="ARBA" id="ARBA00022737"/>
    </source>
</evidence>
<dbReference type="Pfam" id="PF00096">
    <property type="entry name" value="zf-C2H2"/>
    <property type="match status" value="1"/>
</dbReference>
<dbReference type="InterPro" id="IPR036236">
    <property type="entry name" value="Znf_C2H2_sf"/>
</dbReference>
<dbReference type="Gene3D" id="3.30.160.60">
    <property type="entry name" value="Classic Zinc Finger"/>
    <property type="match status" value="2"/>
</dbReference>
<dbReference type="InterPro" id="IPR013087">
    <property type="entry name" value="Znf_C2H2_type"/>
</dbReference>
<evidence type="ECO:0000259" key="6">
    <source>
        <dbReference type="PROSITE" id="PS50157"/>
    </source>
</evidence>
<dbReference type="GO" id="GO:0008270">
    <property type="term" value="F:zinc ion binding"/>
    <property type="evidence" value="ECO:0007669"/>
    <property type="project" value="UniProtKB-KW"/>
</dbReference>
<evidence type="ECO:0000256" key="1">
    <source>
        <dbReference type="ARBA" id="ARBA00022723"/>
    </source>
</evidence>
<keyword evidence="3 5" id="KW-0863">Zinc-finger</keyword>
<feature type="domain" description="C2H2-type" evidence="6">
    <location>
        <begin position="252"/>
        <end position="280"/>
    </location>
</feature>
<keyword evidence="4" id="KW-0862">Zinc</keyword>
<keyword evidence="8" id="KW-1185">Reference proteome</keyword>
<evidence type="ECO:0000256" key="4">
    <source>
        <dbReference type="ARBA" id="ARBA00022833"/>
    </source>
</evidence>
<keyword evidence="2" id="KW-0677">Repeat</keyword>
<feature type="domain" description="C2H2-type" evidence="6">
    <location>
        <begin position="120"/>
        <end position="148"/>
    </location>
</feature>
<organism evidence="7 8">
    <name type="scientific">Cloeon dipterum</name>
    <dbReference type="NCBI Taxonomy" id="197152"/>
    <lineage>
        <taxon>Eukaryota</taxon>
        <taxon>Metazoa</taxon>
        <taxon>Ecdysozoa</taxon>
        <taxon>Arthropoda</taxon>
        <taxon>Hexapoda</taxon>
        <taxon>Insecta</taxon>
        <taxon>Pterygota</taxon>
        <taxon>Palaeoptera</taxon>
        <taxon>Ephemeroptera</taxon>
        <taxon>Pisciforma</taxon>
        <taxon>Baetidae</taxon>
        <taxon>Cloeon</taxon>
    </lineage>
</organism>
<sequence>MKRMADSSAPHLFGSLECKKNASNMLRTFHSPRLSRVTSTSSLKSFASDSGDYVNMSGMSKSTVYSTPDYVDMSGIRRTSSFSSSVSSTTQSEYEDMTSYCSLLPRGPSSSYKKTILATYKCELCSKEFNQKKLMIDHKLAEHQRINQFTHCPYCSYSCKCKITLERHVTREHANSFLQCLDCSKRFATPSSLKEHNLKCHVHYKCLYCKQPMKEVNNVSYHEMSRNCNKCGSKFNCVWLFARHWRLHPEQIHCPLCPQTFDSASAFEIHLEWVHFGFDKKCEYFC</sequence>
<dbReference type="AlphaFoldDB" id="A0A8S1CPQ9"/>
<accession>A0A8S1CPQ9</accession>
<dbReference type="PANTHER" id="PTHR24379">
    <property type="entry name" value="KRAB AND ZINC FINGER DOMAIN-CONTAINING"/>
    <property type="match status" value="1"/>
</dbReference>
<evidence type="ECO:0000313" key="7">
    <source>
        <dbReference type="EMBL" id="CAB3371797.1"/>
    </source>
</evidence>
<keyword evidence="1" id="KW-0479">Metal-binding</keyword>
<dbReference type="OrthoDB" id="7545886at2759"/>
<dbReference type="PANTHER" id="PTHR24379:SF121">
    <property type="entry name" value="C2H2-TYPE DOMAIN-CONTAINING PROTEIN"/>
    <property type="match status" value="1"/>
</dbReference>
<comment type="caution">
    <text evidence="7">The sequence shown here is derived from an EMBL/GenBank/DDBJ whole genome shotgun (WGS) entry which is preliminary data.</text>
</comment>
<gene>
    <name evidence="7" type="ORF">CLODIP_2_CD14771</name>
</gene>
<dbReference type="SUPFAM" id="SSF57667">
    <property type="entry name" value="beta-beta-alpha zinc fingers"/>
    <property type="match status" value="3"/>
</dbReference>
<dbReference type="PROSITE" id="PS50157">
    <property type="entry name" value="ZINC_FINGER_C2H2_2"/>
    <property type="match status" value="3"/>
</dbReference>
<evidence type="ECO:0000256" key="3">
    <source>
        <dbReference type="ARBA" id="ARBA00022771"/>
    </source>
</evidence>
<dbReference type="Proteomes" id="UP000494165">
    <property type="component" value="Unassembled WGS sequence"/>
</dbReference>
<dbReference type="SMART" id="SM00355">
    <property type="entry name" value="ZnF_C2H2"/>
    <property type="match status" value="5"/>
</dbReference>
<proteinExistence type="predicted"/>
<reference evidence="7 8" key="1">
    <citation type="submission" date="2020-04" db="EMBL/GenBank/DDBJ databases">
        <authorList>
            <person name="Alioto T."/>
            <person name="Alioto T."/>
            <person name="Gomez Garrido J."/>
        </authorList>
    </citation>
    <scope>NUCLEOTIDE SEQUENCE [LARGE SCALE GENOMIC DNA]</scope>
</reference>
<dbReference type="EMBL" id="CADEPI010000065">
    <property type="protein sequence ID" value="CAB3371797.1"/>
    <property type="molecule type" value="Genomic_DNA"/>
</dbReference>
<protein>
    <recommendedName>
        <fullName evidence="6">C2H2-type domain-containing protein</fullName>
    </recommendedName>
</protein>
<evidence type="ECO:0000313" key="8">
    <source>
        <dbReference type="Proteomes" id="UP000494165"/>
    </source>
</evidence>
<name>A0A8S1CPQ9_9INSE</name>